<feature type="transmembrane region" description="Helical" evidence="1">
    <location>
        <begin position="50"/>
        <end position="74"/>
    </location>
</feature>
<keyword evidence="1" id="KW-0812">Transmembrane</keyword>
<dbReference type="Pfam" id="PF11457">
    <property type="entry name" value="DUF3021"/>
    <property type="match status" value="1"/>
</dbReference>
<reference evidence="2 3" key="1">
    <citation type="submission" date="2019-10" db="EMBL/GenBank/DDBJ databases">
        <title>Genome Sequencing and assembly of Lactobacillus fermentum I2, a lactic acid bacteria.</title>
        <authorList>
            <person name="Lopes L.S."/>
            <person name="Persinoti G.F."/>
            <person name="Riano-Pachon D.M."/>
            <person name="Labate C.A."/>
        </authorList>
    </citation>
    <scope>NUCLEOTIDE SEQUENCE [LARGE SCALE GENOMIC DNA]</scope>
    <source>
        <strain evidence="2 3">I2</strain>
    </source>
</reference>
<sequence length="148" mass="17127">MKKYISFMINGTSLGISIGLVISLLFSYGYHLQNYVPSSPNFTSHFDRPLNSVLASVVLWGLMGLVAKLTMLIFKKENWSLRKRTSINFIVYYFGFMPLVILAGWFPFSILNLAIFSGWFILCYLAIWIINYKIVKRELHSINEKLKN</sequence>
<feature type="transmembrane region" description="Helical" evidence="1">
    <location>
        <begin position="7"/>
        <end position="30"/>
    </location>
</feature>
<gene>
    <name evidence="2" type="ORF">GC247_04065</name>
</gene>
<accession>A0A843R300</accession>
<proteinExistence type="predicted"/>
<dbReference type="InterPro" id="IPR021560">
    <property type="entry name" value="DUF3021"/>
</dbReference>
<comment type="caution">
    <text evidence="2">The sequence shown here is derived from an EMBL/GenBank/DDBJ whole genome shotgun (WGS) entry which is preliminary data.</text>
</comment>
<protein>
    <submittedName>
        <fullName evidence="2">DUF3021 family protein</fullName>
    </submittedName>
</protein>
<dbReference type="EMBL" id="WHJL01000022">
    <property type="protein sequence ID" value="MPQ35087.1"/>
    <property type="molecule type" value="Genomic_DNA"/>
</dbReference>
<feature type="transmembrane region" description="Helical" evidence="1">
    <location>
        <begin position="114"/>
        <end position="135"/>
    </location>
</feature>
<keyword evidence="1" id="KW-1133">Transmembrane helix</keyword>
<evidence type="ECO:0000256" key="1">
    <source>
        <dbReference type="SAM" id="Phobius"/>
    </source>
</evidence>
<organism evidence="2 3">
    <name type="scientific">Limosilactobacillus fermentum</name>
    <name type="common">Lactobacillus fermentum</name>
    <dbReference type="NCBI Taxonomy" id="1613"/>
    <lineage>
        <taxon>Bacteria</taxon>
        <taxon>Bacillati</taxon>
        <taxon>Bacillota</taxon>
        <taxon>Bacilli</taxon>
        <taxon>Lactobacillales</taxon>
        <taxon>Lactobacillaceae</taxon>
        <taxon>Limosilactobacillus</taxon>
    </lineage>
</organism>
<dbReference type="Proteomes" id="UP000466799">
    <property type="component" value="Unassembled WGS sequence"/>
</dbReference>
<name>A0A843R300_LIMFE</name>
<dbReference type="AlphaFoldDB" id="A0A843R300"/>
<evidence type="ECO:0000313" key="2">
    <source>
        <dbReference type="EMBL" id="MPQ35087.1"/>
    </source>
</evidence>
<keyword evidence="1" id="KW-0472">Membrane</keyword>
<evidence type="ECO:0000313" key="3">
    <source>
        <dbReference type="Proteomes" id="UP000466799"/>
    </source>
</evidence>
<feature type="transmembrane region" description="Helical" evidence="1">
    <location>
        <begin position="86"/>
        <end position="108"/>
    </location>
</feature>